<dbReference type="GO" id="GO:0048147">
    <property type="term" value="P:negative regulation of fibroblast proliferation"/>
    <property type="evidence" value="ECO:0007669"/>
    <property type="project" value="Ensembl"/>
</dbReference>
<accession>A0A1U7QLK6</accession>
<dbReference type="eggNOG" id="ENOG502SEAE">
    <property type="taxonomic scope" value="Eukaryota"/>
</dbReference>
<dbReference type="GO" id="GO:0043525">
    <property type="term" value="P:positive regulation of neuron apoptotic process"/>
    <property type="evidence" value="ECO:0007669"/>
    <property type="project" value="Ensembl"/>
</dbReference>
<dbReference type="PANTHER" id="PTHR14299:SF0">
    <property type="entry name" value="PHORBOL-12-MYRISTATE-13-ACETATE-INDUCED PROTEIN 1"/>
    <property type="match status" value="1"/>
</dbReference>
<dbReference type="RefSeq" id="XP_005074771.1">
    <property type="nucleotide sequence ID" value="XM_005074714.4"/>
</dbReference>
<dbReference type="GO" id="GO:0010165">
    <property type="term" value="P:response to X-ray"/>
    <property type="evidence" value="ECO:0007669"/>
    <property type="project" value="Ensembl"/>
</dbReference>
<protein>
    <submittedName>
        <fullName evidence="2">Phorbol-12-myristate-13-acetate-induced protein 1</fullName>
    </submittedName>
</protein>
<dbReference type="GeneID" id="101826532"/>
<dbReference type="GO" id="GO:0001836">
    <property type="term" value="P:release of cytochrome c from mitochondria"/>
    <property type="evidence" value="ECO:0007669"/>
    <property type="project" value="Ensembl"/>
</dbReference>
<sequence>MLQSVARQNAPSNPARAELAPEFIAQLRRIGDKLSSEWCEPDIIAVLAEMPGKKARKSVTRIPSPTRVPTDVEDECVHQLRRIGDKQNLRQKLLNFISKLFSLVT</sequence>
<dbReference type="STRING" id="10036.ENSMAUP00000010175"/>
<dbReference type="GO" id="GO:0043029">
    <property type="term" value="P:T cell homeostasis"/>
    <property type="evidence" value="ECO:0007669"/>
    <property type="project" value="Ensembl"/>
</dbReference>
<dbReference type="GO" id="GO:0042771">
    <property type="term" value="P:intrinsic apoptotic signaling pathway in response to DNA damage by p53 class mediator"/>
    <property type="evidence" value="ECO:0007669"/>
    <property type="project" value="Ensembl"/>
</dbReference>
<evidence type="ECO:0000313" key="1">
    <source>
        <dbReference type="Proteomes" id="UP000886700"/>
    </source>
</evidence>
<dbReference type="InterPro" id="IPR024140">
    <property type="entry name" value="Noxa"/>
</dbReference>
<dbReference type="AlphaFoldDB" id="A0A1U7QLK6"/>
<dbReference type="GO" id="GO:0043517">
    <property type="term" value="P:positive regulation of DNA damage response, signal transduction by p53 class mediator"/>
    <property type="evidence" value="ECO:0007669"/>
    <property type="project" value="Ensembl"/>
</dbReference>
<dbReference type="GO" id="GO:0005739">
    <property type="term" value="C:mitochondrion"/>
    <property type="evidence" value="ECO:0007669"/>
    <property type="project" value="Ensembl"/>
</dbReference>
<dbReference type="GO" id="GO:0044346">
    <property type="term" value="P:fibroblast apoptotic process"/>
    <property type="evidence" value="ECO:0007669"/>
    <property type="project" value="Ensembl"/>
</dbReference>
<dbReference type="GO" id="GO:1903749">
    <property type="term" value="P:positive regulation of establishment of protein localization to mitochondrion"/>
    <property type="evidence" value="ECO:0007669"/>
    <property type="project" value="Ensembl"/>
</dbReference>
<dbReference type="GO" id="GO:0070059">
    <property type="term" value="P:intrinsic apoptotic signaling pathway in response to endoplasmic reticulum stress"/>
    <property type="evidence" value="ECO:0007669"/>
    <property type="project" value="Ensembl"/>
</dbReference>
<gene>
    <name evidence="2" type="primary">Pmaip1</name>
</gene>
<reference evidence="2" key="1">
    <citation type="submission" date="2025-08" db="UniProtKB">
        <authorList>
            <consortium name="RefSeq"/>
        </authorList>
    </citation>
    <scope>IDENTIFICATION</scope>
    <source>
        <tissue evidence="2">Liver</tissue>
    </source>
</reference>
<dbReference type="CTD" id="5366"/>
<name>A0A1U7QLK6_MESAU</name>
<proteinExistence type="predicted"/>
<dbReference type="GO" id="GO:0010917">
    <property type="term" value="P:negative regulation of mitochondrial membrane potential"/>
    <property type="evidence" value="ECO:0007669"/>
    <property type="project" value="Ensembl"/>
</dbReference>
<dbReference type="PANTHER" id="PTHR14299">
    <property type="entry name" value="PHORBOL-12-MYRISTATE-13-ACETATE-INDUCED PROTEIN 1"/>
    <property type="match status" value="1"/>
</dbReference>
<organism evidence="1 2">
    <name type="scientific">Mesocricetus auratus</name>
    <name type="common">Golden hamster</name>
    <dbReference type="NCBI Taxonomy" id="10036"/>
    <lineage>
        <taxon>Eukaryota</taxon>
        <taxon>Metazoa</taxon>
        <taxon>Chordata</taxon>
        <taxon>Craniata</taxon>
        <taxon>Vertebrata</taxon>
        <taxon>Euteleostomi</taxon>
        <taxon>Mammalia</taxon>
        <taxon>Eutheria</taxon>
        <taxon>Euarchontoglires</taxon>
        <taxon>Glires</taxon>
        <taxon>Rodentia</taxon>
        <taxon>Myomorpha</taxon>
        <taxon>Muroidea</taxon>
        <taxon>Cricetidae</taxon>
        <taxon>Cricetinae</taxon>
        <taxon>Mesocricetus</taxon>
    </lineage>
</organism>
<dbReference type="KEGG" id="maua:101826532"/>
<dbReference type="Proteomes" id="UP000886700">
    <property type="component" value="Unplaced"/>
</dbReference>
<dbReference type="OrthoDB" id="8793015at2759"/>
<evidence type="ECO:0000313" key="2">
    <source>
        <dbReference type="RefSeq" id="XP_005074771.1"/>
    </source>
</evidence>
<keyword evidence="1" id="KW-1185">Reference proteome</keyword>
<dbReference type="Pfam" id="PF15150">
    <property type="entry name" value="PMAIP1"/>
    <property type="match status" value="1"/>
</dbReference>
<dbReference type="GO" id="GO:2000271">
    <property type="term" value="P:positive regulation of fibroblast apoptotic process"/>
    <property type="evidence" value="ECO:0007669"/>
    <property type="project" value="Ensembl"/>
</dbReference>
<dbReference type="GO" id="GO:0009411">
    <property type="term" value="P:response to UV"/>
    <property type="evidence" value="ECO:0007669"/>
    <property type="project" value="Ensembl"/>
</dbReference>